<dbReference type="EMBL" id="JAIEZQ010000003">
    <property type="protein sequence ID" value="MBY9076779.1"/>
    <property type="molecule type" value="Genomic_DNA"/>
</dbReference>
<evidence type="ECO:0000313" key="3">
    <source>
        <dbReference type="Proteomes" id="UP000754710"/>
    </source>
</evidence>
<feature type="transmembrane region" description="Helical" evidence="1">
    <location>
        <begin position="57"/>
        <end position="75"/>
    </location>
</feature>
<dbReference type="RefSeq" id="WP_221026563.1">
    <property type="nucleotide sequence ID" value="NZ_JAIEZQ010000003.1"/>
</dbReference>
<comment type="caution">
    <text evidence="2">The sequence shown here is derived from an EMBL/GenBank/DDBJ whole genome shotgun (WGS) entry which is preliminary data.</text>
</comment>
<reference evidence="2 3" key="1">
    <citation type="submission" date="2021-08" db="EMBL/GenBank/DDBJ databases">
        <title>Nocardioides bacterium WL0053 sp. nov., isolated from the sediment.</title>
        <authorList>
            <person name="Wang L."/>
            <person name="Zhang D."/>
            <person name="Zhang A."/>
        </authorList>
    </citation>
    <scope>NUCLEOTIDE SEQUENCE [LARGE SCALE GENOMIC DNA]</scope>
    <source>
        <strain evidence="2 3">WL0053</strain>
    </source>
</reference>
<keyword evidence="1" id="KW-0812">Transmembrane</keyword>
<protein>
    <submittedName>
        <fullName evidence="2">Uncharacterized protein</fullName>
    </submittedName>
</protein>
<keyword evidence="3" id="KW-1185">Reference proteome</keyword>
<name>A0ABS7RQK8_9ACTN</name>
<evidence type="ECO:0000313" key="2">
    <source>
        <dbReference type="EMBL" id="MBY9076779.1"/>
    </source>
</evidence>
<evidence type="ECO:0000256" key="1">
    <source>
        <dbReference type="SAM" id="Phobius"/>
    </source>
</evidence>
<proteinExistence type="predicted"/>
<accession>A0ABS7RQK8</accession>
<sequence>MREYDEPREEQIHPEVFLGHNGIPADARRLGFDRNTEEGAMIAMAGSLDPRRRMHRVVAWVLLLAFVLPLLLGVTRQLF</sequence>
<organism evidence="2 3">
    <name type="scientific">Nocardioides jiangsuensis</name>
    <dbReference type="NCBI Taxonomy" id="2866161"/>
    <lineage>
        <taxon>Bacteria</taxon>
        <taxon>Bacillati</taxon>
        <taxon>Actinomycetota</taxon>
        <taxon>Actinomycetes</taxon>
        <taxon>Propionibacteriales</taxon>
        <taxon>Nocardioidaceae</taxon>
        <taxon>Nocardioides</taxon>
    </lineage>
</organism>
<dbReference type="Proteomes" id="UP000754710">
    <property type="component" value="Unassembled WGS sequence"/>
</dbReference>
<keyword evidence="1" id="KW-0472">Membrane</keyword>
<gene>
    <name evidence="2" type="ORF">K1X13_18260</name>
</gene>
<keyword evidence="1" id="KW-1133">Transmembrane helix</keyword>